<dbReference type="InterPro" id="IPR004088">
    <property type="entry name" value="KH_dom_type_1"/>
</dbReference>
<dbReference type="InterPro" id="IPR054548">
    <property type="entry name" value="SCP160-like_KH"/>
</dbReference>
<dbReference type="Gene3D" id="3.30.1370.10">
    <property type="entry name" value="K Homology domain, type 1"/>
    <property type="match status" value="8"/>
</dbReference>
<feature type="domain" description="K Homology" evidence="6">
    <location>
        <begin position="856"/>
        <end position="932"/>
    </location>
</feature>
<organism evidence="7">
    <name type="scientific">Cyberlindnera fabianii</name>
    <name type="common">Yeast</name>
    <name type="synonym">Hansenula fabianii</name>
    <dbReference type="NCBI Taxonomy" id="36022"/>
    <lineage>
        <taxon>Eukaryota</taxon>
        <taxon>Fungi</taxon>
        <taxon>Dikarya</taxon>
        <taxon>Ascomycota</taxon>
        <taxon>Saccharomycotina</taxon>
        <taxon>Saccharomycetes</taxon>
        <taxon>Phaffomycetales</taxon>
        <taxon>Phaffomycetaceae</taxon>
        <taxon>Cyberlindnera</taxon>
    </lineage>
</organism>
<dbReference type="AlphaFoldDB" id="A0A061B5S6"/>
<feature type="domain" description="K Homology" evidence="6">
    <location>
        <begin position="323"/>
        <end position="384"/>
    </location>
</feature>
<feature type="coiled-coil region" evidence="4">
    <location>
        <begin position="689"/>
        <end position="716"/>
    </location>
</feature>
<protein>
    <submittedName>
        <fullName evidence="7">CYFA0S17e01332g1_1</fullName>
    </submittedName>
</protein>
<dbReference type="Pfam" id="PF00013">
    <property type="entry name" value="KH_1"/>
    <property type="match status" value="6"/>
</dbReference>
<feature type="domain" description="K Homology" evidence="6">
    <location>
        <begin position="712"/>
        <end position="777"/>
    </location>
</feature>
<evidence type="ECO:0000256" key="4">
    <source>
        <dbReference type="SAM" id="Coils"/>
    </source>
</evidence>
<keyword evidence="4" id="KW-0175">Coiled coil</keyword>
<dbReference type="Pfam" id="PF22952">
    <property type="entry name" value="KH_11"/>
    <property type="match status" value="1"/>
</dbReference>
<dbReference type="GO" id="GO:0003723">
    <property type="term" value="F:RNA binding"/>
    <property type="evidence" value="ECO:0007669"/>
    <property type="project" value="UniProtKB-UniRule"/>
</dbReference>
<dbReference type="SMART" id="SM00322">
    <property type="entry name" value="KH"/>
    <property type="match status" value="10"/>
</dbReference>
<gene>
    <name evidence="7" type="ORF">CYFA0S_17e01332g</name>
</gene>
<feature type="compositionally biased region" description="Low complexity" evidence="5">
    <location>
        <begin position="91"/>
        <end position="104"/>
    </location>
</feature>
<feature type="domain" description="K Homology" evidence="6">
    <location>
        <begin position="936"/>
        <end position="1004"/>
    </location>
</feature>
<reference evidence="7" key="1">
    <citation type="journal article" date="2014" name="Genome Announc.">
        <title>Genome sequence of the yeast Cyberlindnera fabianii (Hansenula fabianii).</title>
        <authorList>
            <person name="Freel K.C."/>
            <person name="Sarilar V."/>
            <person name="Neuveglise C."/>
            <person name="Devillers H."/>
            <person name="Friedrich A."/>
            <person name="Schacherer J."/>
        </authorList>
    </citation>
    <scope>NUCLEOTIDE SEQUENCE</scope>
    <source>
        <strain evidence="7">YJS4271</strain>
    </source>
</reference>
<feature type="domain" description="K Homology" evidence="6">
    <location>
        <begin position="1005"/>
        <end position="1110"/>
    </location>
</feature>
<evidence type="ECO:0000256" key="2">
    <source>
        <dbReference type="ARBA" id="ARBA00022884"/>
    </source>
</evidence>
<feature type="domain" description="K Homology" evidence="6">
    <location>
        <begin position="782"/>
        <end position="852"/>
    </location>
</feature>
<evidence type="ECO:0000313" key="7">
    <source>
        <dbReference type="EMBL" id="CDR45311.1"/>
    </source>
</evidence>
<sequence>MSTDSVSAESAVKVQANDTLDVAAGAIAAPFGDSIDDTTVAEGSAPSVTNDENYDAFPVLGGASASAASNVAAPISWGPSMKAVQSAPATNGSSNSNSNSKSAKSIGSNVQEAFVINKDGARPVTKDELIEIIAELRKKYSVSINSTLSSVTKNRSIVVTGKAADVTKAKREILRRLSKPTKLSFKIPAKTRSAIIGAGGKNLKPIIDSTGARVDIERNQTPSSDSDDFEEVLEVTLEGDSEGCALAKKMILDIVNEETKNLSSKLIASDNIRAFIKPIEINTESLTVTGPNKSGVILLSGLRDEVIAKKAELSSFFDFLAANIKTQTQKVPRTYHQFINAKDILDKFSVVVKFPPGDVGEEVTFTGEESNVKKAIAYAREQSKSFTAETLDISKAHGANVSHARALAAYFQYSKIFSEIGETSGASIGCPSYTKLADSTSNSVPIQISAPSSAAGSIKAARKTIVEKVNALPPSRVLFVSDISAFFAKKVVSATESAAKSNHVAVVPLSQLSNGSVDDIILVALEQEEEEFAPSQDEIDARLNAVSSSLDVLRAAQADLKTVVLDVPEDKQQFIEGPKGTTLKSLLASSDELTIKLHSNGSASAADKVYIQGSKSTVTKVQKDIEELLKDAADQKDLYSFQTETKVPVSVLSRLIGKNGAQLTSLREQFDVDVNVEKNPTGEKATVTITGYKYNVKEAEQQIGQLSKKFADEITKTLIVPKKYRASLIGYSGKHVKKLETKYNVRINSSQDSDEVTIRGPSRGANKATEELKDLLDFEIENGYTKEITVPQSAISRVIGRSGETINRIIVDAGIDIDVKDEDKNSDSRVIVLTGSRKGLTEAEKQIMAIVKDVQNTVTVELEVNPKFFKDILGSKGSTKQQIIESAGDFENKDYRKLLQIPDAGSDSNKIISTGPKKLVDNIIAQVKQIVADKENSVTEAIVIPKEKHRLVIGTAGSVRRSLEEDFGVTVKIPRVDDKSETITIVGLPEKLEQVKAKIIELTADDWKAVIDVPAYLHGAVAERGGFTRRVRIEHDVEIEHGNATNRAHKLSSKLPAPSPEARGTDDEQFKFTVVEDSETPDSSDTIPWRLKGGDQDVALVEQQIKDAIKRTSKDNCTAFFWVKDSASTFRKIVGPQGSRLTSIKNKAGAQVYVPRNTDKNNDVIVLRGTKDTLAKAEKLLLAEIQKK</sequence>
<name>A0A061B5S6_CYBFA</name>
<evidence type="ECO:0000256" key="5">
    <source>
        <dbReference type="SAM" id="MobiDB-lite"/>
    </source>
</evidence>
<dbReference type="PhylomeDB" id="A0A061B5S6"/>
<keyword evidence="1" id="KW-0677">Repeat</keyword>
<dbReference type="PROSITE" id="PS50084">
    <property type="entry name" value="KH_TYPE_1"/>
    <property type="match status" value="8"/>
</dbReference>
<accession>A0A061B5S6</accession>
<dbReference type="VEuPathDB" id="FungiDB:BON22_1506"/>
<dbReference type="EMBL" id="LK052902">
    <property type="protein sequence ID" value="CDR45311.1"/>
    <property type="molecule type" value="Genomic_DNA"/>
</dbReference>
<keyword evidence="2 3" id="KW-0694">RNA-binding</keyword>
<proteinExistence type="predicted"/>
<feature type="domain" description="K Homology" evidence="6">
    <location>
        <begin position="639"/>
        <end position="708"/>
    </location>
</feature>
<dbReference type="InterPro" id="IPR036612">
    <property type="entry name" value="KH_dom_type_1_sf"/>
</dbReference>
<dbReference type="InterPro" id="IPR057778">
    <property type="entry name" value="KH_Vigilin_N"/>
</dbReference>
<evidence type="ECO:0000256" key="3">
    <source>
        <dbReference type="PROSITE-ProRule" id="PRU00117"/>
    </source>
</evidence>
<dbReference type="SMR" id="A0A061B5S6"/>
<dbReference type="InterPro" id="IPR004087">
    <property type="entry name" value="KH_dom"/>
</dbReference>
<evidence type="ECO:0000259" key="6">
    <source>
        <dbReference type="SMART" id="SM00322"/>
    </source>
</evidence>
<dbReference type="PANTHER" id="PTHR10288">
    <property type="entry name" value="KH DOMAIN CONTAINING RNA BINDING PROTEIN"/>
    <property type="match status" value="1"/>
</dbReference>
<evidence type="ECO:0000256" key="1">
    <source>
        <dbReference type="ARBA" id="ARBA00022737"/>
    </source>
</evidence>
<feature type="region of interest" description="Disordered" evidence="5">
    <location>
        <begin position="82"/>
        <end position="104"/>
    </location>
</feature>
<feature type="domain" description="K Homology" evidence="6">
    <location>
        <begin position="1115"/>
        <end position="1186"/>
    </location>
</feature>
<feature type="domain" description="K Homology" evidence="6">
    <location>
        <begin position="559"/>
        <end position="630"/>
    </location>
</feature>
<dbReference type="Pfam" id="PF24668">
    <property type="entry name" value="KH_Vigilin"/>
    <property type="match status" value="1"/>
</dbReference>
<feature type="domain" description="K Homology" evidence="6">
    <location>
        <begin position="179"/>
        <end position="256"/>
    </location>
</feature>
<feature type="region of interest" description="Disordered" evidence="5">
    <location>
        <begin position="1044"/>
        <end position="1067"/>
    </location>
</feature>
<dbReference type="SUPFAM" id="SSF54791">
    <property type="entry name" value="Eukaryotic type KH-domain (KH-domain type I)"/>
    <property type="match status" value="8"/>
</dbReference>
<dbReference type="OrthoDB" id="10027144at2759"/>